<dbReference type="GO" id="GO:0008270">
    <property type="term" value="F:zinc ion binding"/>
    <property type="evidence" value="ECO:0007669"/>
    <property type="project" value="UniProtKB-KW"/>
</dbReference>
<keyword evidence="5" id="KW-0479">Metal-binding</keyword>
<dbReference type="EMBL" id="JAAMPC010000014">
    <property type="protein sequence ID" value="KAG2264971.1"/>
    <property type="molecule type" value="Genomic_DNA"/>
</dbReference>
<evidence type="ECO:0000256" key="10">
    <source>
        <dbReference type="SAM" id="Phobius"/>
    </source>
</evidence>
<dbReference type="Gene3D" id="3.30.40.10">
    <property type="entry name" value="Zinc/RING finger domain, C3HC4 (zinc finger)"/>
    <property type="match status" value="1"/>
</dbReference>
<reference evidence="12 14" key="1">
    <citation type="submission" date="2020-02" db="EMBL/GenBank/DDBJ databases">
        <authorList>
            <person name="Ma Q."/>
            <person name="Huang Y."/>
            <person name="Song X."/>
            <person name="Pei D."/>
        </authorList>
    </citation>
    <scope>NUCLEOTIDE SEQUENCE [LARGE SCALE GENOMIC DNA]</scope>
    <source>
        <strain evidence="12">Sxm20200214</strain>
        <tissue evidence="12">Leaf</tissue>
    </source>
</reference>
<comment type="catalytic activity">
    <reaction evidence="1">
        <text>S-ubiquitinyl-[E2 ubiquitin-conjugating enzyme]-L-cysteine + [acceptor protein]-L-lysine = [E2 ubiquitin-conjugating enzyme]-L-cysteine + N(6)-ubiquitinyl-[acceptor protein]-L-lysine.</text>
        <dbReference type="EC" id="2.3.2.27"/>
    </reaction>
</comment>
<dbReference type="InterPro" id="IPR044600">
    <property type="entry name" value="ATL1/ATL16-like"/>
</dbReference>
<dbReference type="Proteomes" id="UP000886595">
    <property type="component" value="Unassembled WGS sequence"/>
</dbReference>
<dbReference type="SMART" id="SM00184">
    <property type="entry name" value="RING"/>
    <property type="match status" value="1"/>
</dbReference>
<organism evidence="12 14">
    <name type="scientific">Brassica carinata</name>
    <name type="common">Ethiopian mustard</name>
    <name type="synonym">Abyssinian cabbage</name>
    <dbReference type="NCBI Taxonomy" id="52824"/>
    <lineage>
        <taxon>Eukaryota</taxon>
        <taxon>Viridiplantae</taxon>
        <taxon>Streptophyta</taxon>
        <taxon>Embryophyta</taxon>
        <taxon>Tracheophyta</taxon>
        <taxon>Spermatophyta</taxon>
        <taxon>Magnoliopsida</taxon>
        <taxon>eudicotyledons</taxon>
        <taxon>Gunneridae</taxon>
        <taxon>Pentapetalae</taxon>
        <taxon>rosids</taxon>
        <taxon>malvids</taxon>
        <taxon>Brassicales</taxon>
        <taxon>Brassicaceae</taxon>
        <taxon>Brassiceae</taxon>
        <taxon>Brassica</taxon>
    </lineage>
</organism>
<protein>
    <recommendedName>
        <fullName evidence="3">RING-type E3 ubiquitin transferase</fullName>
        <ecNumber evidence="3">2.3.2.27</ecNumber>
    </recommendedName>
</protein>
<dbReference type="InterPro" id="IPR001841">
    <property type="entry name" value="Znf_RING"/>
</dbReference>
<evidence type="ECO:0000256" key="2">
    <source>
        <dbReference type="ARBA" id="ARBA00004906"/>
    </source>
</evidence>
<dbReference type="OrthoDB" id="1033229at2759"/>
<evidence type="ECO:0000256" key="7">
    <source>
        <dbReference type="ARBA" id="ARBA00022786"/>
    </source>
</evidence>
<evidence type="ECO:0000256" key="4">
    <source>
        <dbReference type="ARBA" id="ARBA00022679"/>
    </source>
</evidence>
<name>A0A8X7Q6M7_BRACI</name>
<feature type="domain" description="RING-type" evidence="11">
    <location>
        <begin position="76"/>
        <end position="115"/>
    </location>
</feature>
<comment type="caution">
    <text evidence="12">The sequence shown here is derived from an EMBL/GenBank/DDBJ whole genome shotgun (WGS) entry which is preliminary data.</text>
</comment>
<gene>
    <name evidence="12" type="ORF">Bca52824_069108</name>
    <name evidence="13" type="ORF">Bca52824_072050</name>
</gene>
<keyword evidence="10" id="KW-0812">Transmembrane</keyword>
<dbReference type="PANTHER" id="PTHR46913:SF13">
    <property type="entry name" value="RING-TYPE E3 UBIQUITIN TRANSFERASE"/>
    <property type="match status" value="1"/>
</dbReference>
<keyword evidence="4" id="KW-0808">Transferase</keyword>
<evidence type="ECO:0000313" key="12">
    <source>
        <dbReference type="EMBL" id="KAG2262029.1"/>
    </source>
</evidence>
<evidence type="ECO:0000259" key="11">
    <source>
        <dbReference type="PROSITE" id="PS50089"/>
    </source>
</evidence>
<dbReference type="InterPro" id="IPR013083">
    <property type="entry name" value="Znf_RING/FYVE/PHD"/>
</dbReference>
<evidence type="ECO:0000256" key="5">
    <source>
        <dbReference type="ARBA" id="ARBA00022723"/>
    </source>
</evidence>
<evidence type="ECO:0000256" key="8">
    <source>
        <dbReference type="ARBA" id="ARBA00022833"/>
    </source>
</evidence>
<keyword evidence="10" id="KW-1133">Transmembrane helix</keyword>
<evidence type="ECO:0000256" key="3">
    <source>
        <dbReference type="ARBA" id="ARBA00012483"/>
    </source>
</evidence>
<dbReference type="GO" id="GO:0061630">
    <property type="term" value="F:ubiquitin protein ligase activity"/>
    <property type="evidence" value="ECO:0007669"/>
    <property type="project" value="UniProtKB-EC"/>
</dbReference>
<keyword evidence="14" id="KW-1185">Reference proteome</keyword>
<evidence type="ECO:0000313" key="13">
    <source>
        <dbReference type="EMBL" id="KAG2264971.1"/>
    </source>
</evidence>
<feature type="transmembrane region" description="Helical" evidence="10">
    <location>
        <begin position="6"/>
        <end position="27"/>
    </location>
</feature>
<keyword evidence="7" id="KW-0833">Ubl conjugation pathway</keyword>
<dbReference type="EMBL" id="JAAMPC010000014">
    <property type="protein sequence ID" value="KAG2262029.1"/>
    <property type="molecule type" value="Genomic_DNA"/>
</dbReference>
<dbReference type="EC" id="2.3.2.27" evidence="3"/>
<evidence type="ECO:0000256" key="9">
    <source>
        <dbReference type="PROSITE-ProRule" id="PRU00175"/>
    </source>
</evidence>
<keyword evidence="10" id="KW-0472">Membrane</keyword>
<evidence type="ECO:0000313" key="14">
    <source>
        <dbReference type="Proteomes" id="UP000886595"/>
    </source>
</evidence>
<dbReference type="PROSITE" id="PS50089">
    <property type="entry name" value="ZF_RING_2"/>
    <property type="match status" value="1"/>
</dbReference>
<dbReference type="AlphaFoldDB" id="A0A8X7Q6M7"/>
<dbReference type="GO" id="GO:0016567">
    <property type="term" value="P:protein ubiquitination"/>
    <property type="evidence" value="ECO:0007669"/>
    <property type="project" value="InterPro"/>
</dbReference>
<sequence length="179" mass="20147">MDFQIIAVGVIGILVTAFLLVTCYVFVHKCWRRNDVLDRVSSSGRLSNDHDDDHFMFYSPEFRTSGEGEEKISQQCSACLNEFHVNETVKVIPHCFHLFHIDCVDPKNVSCPLCQTRFSCDSSVHADEITAPNNSPENALHTVVIRGEEEYEIIEMGIWNGNSTSSDGDSPLSFLVFEP</sequence>
<evidence type="ECO:0000256" key="1">
    <source>
        <dbReference type="ARBA" id="ARBA00000900"/>
    </source>
</evidence>
<dbReference type="PANTHER" id="PTHR46913">
    <property type="entry name" value="RING-H2 FINGER PROTEIN ATL16"/>
    <property type="match status" value="1"/>
</dbReference>
<accession>A0A8X7Q6M7</accession>
<evidence type="ECO:0000256" key="6">
    <source>
        <dbReference type="ARBA" id="ARBA00022771"/>
    </source>
</evidence>
<dbReference type="SUPFAM" id="SSF57850">
    <property type="entry name" value="RING/U-box"/>
    <property type="match status" value="1"/>
</dbReference>
<comment type="pathway">
    <text evidence="2">Protein modification; protein ubiquitination.</text>
</comment>
<keyword evidence="8" id="KW-0862">Zinc</keyword>
<proteinExistence type="predicted"/>
<keyword evidence="6 9" id="KW-0863">Zinc-finger</keyword>